<keyword evidence="3" id="KW-1185">Reference proteome</keyword>
<sequence length="642" mass="69608">MTKRQTPSPATGHSPWVTADFVAGRTTQLAEIRTLADTVYWLETRAAKGGKTILVAQKNASPPRDVTTPDVNVRSSVNEYGGGAYAVGAGGCVIFTNAVDGRIYCLSGGVQKVLGGSDDCRYADFSPLSAIQAVSRPTMSEGVFCIREDHRAAEQTETSIVWVAEGIETVLIRGQDFYASPRLSPDGQSLAFISWDHPNMPWNETQLKLARLDWASGHPVIRDIAMLVGEDAACSIMEPVWQDQSTLFALSDAKGTWQPIKFEEKENWAGAFLPDSGFEIGAPPWVFGHQSLICLRDGGLLAHGVKNGMPHVAHFDGNAWQDTHFGLAAAVPLPIGDAFAWLHTPSDAPPAIRIGRNLAQSRVLQSAFTFPDGIGPEHCAHPRVLDFPTRDGATAHGFFYAPVGGAALADTTGRPPLIVTAHGGPTAAANPAFSFKVQWWTTRGFALLDVNYRGSTGWGRAYRQALDGEWGARDVLDCIDAAQFICDQGLADSKRCVIRGGSSGGLTVLRCLALSDIFCAGTSLYGVADLMTLVAETHKFESRYLDRLIGPLPAARHLYTDRSPVHHAAQIKVPVLFLHGDADQVVPLTQAEEMYQRLKNHGVTTEIKIYPGEGHGFRNAETLRDSFQREYDFYLSVFCGVA</sequence>
<name>A0ABY6GJR5_9PROT</name>
<dbReference type="InterPro" id="IPR001375">
    <property type="entry name" value="Peptidase_S9_cat"/>
</dbReference>
<accession>A0ABY6GJR5</accession>
<organism evidence="2 3">
    <name type="scientific">Candidatus Kirkpatrickella diaphorinae</name>
    <dbReference type="NCBI Taxonomy" id="2984322"/>
    <lineage>
        <taxon>Bacteria</taxon>
        <taxon>Pseudomonadati</taxon>
        <taxon>Pseudomonadota</taxon>
        <taxon>Alphaproteobacteria</taxon>
        <taxon>Acetobacterales</taxon>
        <taxon>Acetobacteraceae</taxon>
        <taxon>Candidatus Kirkpatrickella</taxon>
    </lineage>
</organism>
<dbReference type="SUPFAM" id="SSF69322">
    <property type="entry name" value="Tricorn protease domain 2"/>
    <property type="match status" value="1"/>
</dbReference>
<proteinExistence type="predicted"/>
<protein>
    <submittedName>
        <fullName evidence="2">Prolyl oligopeptidase family serine peptidase</fullName>
    </submittedName>
</protein>
<dbReference type="Proteomes" id="UP001163831">
    <property type="component" value="Chromosome"/>
</dbReference>
<dbReference type="RefSeq" id="WP_319806648.1">
    <property type="nucleotide sequence ID" value="NZ_CP107052.1"/>
</dbReference>
<dbReference type="InterPro" id="IPR050585">
    <property type="entry name" value="Xaa-Pro_dipeptidyl-ppase/CocE"/>
</dbReference>
<feature type="domain" description="Peptidase S9 prolyl oligopeptidase catalytic" evidence="1">
    <location>
        <begin position="432"/>
        <end position="638"/>
    </location>
</feature>
<dbReference type="InterPro" id="IPR029058">
    <property type="entry name" value="AB_hydrolase_fold"/>
</dbReference>
<gene>
    <name evidence="2" type="ORF">N5W20_08170</name>
</gene>
<dbReference type="Gene3D" id="3.40.50.1820">
    <property type="entry name" value="alpha/beta hydrolase"/>
    <property type="match status" value="1"/>
</dbReference>
<evidence type="ECO:0000313" key="2">
    <source>
        <dbReference type="EMBL" id="UYH51055.1"/>
    </source>
</evidence>
<dbReference type="EMBL" id="CP107052">
    <property type="protein sequence ID" value="UYH51055.1"/>
    <property type="molecule type" value="Genomic_DNA"/>
</dbReference>
<dbReference type="PANTHER" id="PTHR43056">
    <property type="entry name" value="PEPTIDASE S9 PROLYL OLIGOPEPTIDASE"/>
    <property type="match status" value="1"/>
</dbReference>
<evidence type="ECO:0000313" key="3">
    <source>
        <dbReference type="Proteomes" id="UP001163831"/>
    </source>
</evidence>
<dbReference type="PANTHER" id="PTHR43056:SF5">
    <property type="entry name" value="PEPTIDASE S9 PROLYL OLIGOPEPTIDASE CATALYTIC DOMAIN-CONTAINING PROTEIN"/>
    <property type="match status" value="1"/>
</dbReference>
<dbReference type="SUPFAM" id="SSF53474">
    <property type="entry name" value="alpha/beta-Hydrolases"/>
    <property type="match status" value="1"/>
</dbReference>
<dbReference type="Pfam" id="PF00326">
    <property type="entry name" value="Peptidase_S9"/>
    <property type="match status" value="1"/>
</dbReference>
<evidence type="ECO:0000259" key="1">
    <source>
        <dbReference type="Pfam" id="PF00326"/>
    </source>
</evidence>
<reference evidence="2" key="1">
    <citation type="submission" date="2022-10" db="EMBL/GenBank/DDBJ databases">
        <title>Candidatus Kirkpatrella diaphorinas gen. nov., sp. nov., an uncultured endosymbiont identified in a population of Diaphorina citri from Hawaii.</title>
        <authorList>
            <person name="Henry E.M."/>
            <person name="Carlson C.R."/>
            <person name="Kuo Y.-W."/>
        </authorList>
    </citation>
    <scope>NUCLEOTIDE SEQUENCE</scope>
    <source>
        <strain evidence="2">CADCRV1</strain>
    </source>
</reference>